<evidence type="ECO:0000256" key="1">
    <source>
        <dbReference type="SAM" id="MobiDB-lite"/>
    </source>
</evidence>
<feature type="region of interest" description="Disordered" evidence="1">
    <location>
        <begin position="172"/>
        <end position="227"/>
    </location>
</feature>
<protein>
    <submittedName>
        <fullName evidence="2">Uncharacterized protein</fullName>
    </submittedName>
</protein>
<evidence type="ECO:0000313" key="2">
    <source>
        <dbReference type="EMBL" id="MFD1721635.1"/>
    </source>
</evidence>
<name>A0ABW4LDP8_9MICO</name>
<reference evidence="3" key="1">
    <citation type="journal article" date="2019" name="Int. J. Syst. Evol. Microbiol.">
        <title>The Global Catalogue of Microorganisms (GCM) 10K type strain sequencing project: providing services to taxonomists for standard genome sequencing and annotation.</title>
        <authorList>
            <consortium name="The Broad Institute Genomics Platform"/>
            <consortium name="The Broad Institute Genome Sequencing Center for Infectious Disease"/>
            <person name="Wu L."/>
            <person name="Ma J."/>
        </authorList>
    </citation>
    <scope>NUCLEOTIDE SEQUENCE [LARGE SCALE GENOMIC DNA]</scope>
    <source>
        <strain evidence="3">CGMCC 1.12471</strain>
    </source>
</reference>
<feature type="compositionally biased region" description="Low complexity" evidence="1">
    <location>
        <begin position="180"/>
        <end position="195"/>
    </location>
</feature>
<dbReference type="Proteomes" id="UP001597347">
    <property type="component" value="Unassembled WGS sequence"/>
</dbReference>
<comment type="caution">
    <text evidence="2">The sequence shown here is derived from an EMBL/GenBank/DDBJ whole genome shotgun (WGS) entry which is preliminary data.</text>
</comment>
<proteinExistence type="predicted"/>
<keyword evidence="3" id="KW-1185">Reference proteome</keyword>
<dbReference type="EMBL" id="JBHUEA010000011">
    <property type="protein sequence ID" value="MFD1721635.1"/>
    <property type="molecule type" value="Genomic_DNA"/>
</dbReference>
<gene>
    <name evidence="2" type="ORF">ACFSBI_08740</name>
</gene>
<accession>A0ABW4LDP8</accession>
<sequence>MIDGSPVHVKVSSATLTDYFDKVYVTLYNGDDLQDSEKVSPNQQFTMSTLLMKPGLIVGRAGLATTYCSIYSNDRCSLDSDFNWYQFVYGLSYPDSAPATAKYGSKLSLSAVNDGTRTTWTATAQQYGGYGWQPWKAAAVTIGQARVLTNDKGVATWVEATSQLHSLTATAEENSEVWGSTSAAARPSAPPAASAPRPPASSTPPTRSTKPPVRVSSSAATAGKALAKKVKKVRKVIKLTKRNDANHLLGKKHGYLSAAVLVDRRLRCKGEPGVDCGATVEKFASAAKAKQRKRYIQSVLHRLPILGKERDVVEGRFLLRVSGKLPAKRATAYEKAFRALL</sequence>
<organism evidence="2 3">
    <name type="scientific">Amnibacterium endophyticum</name>
    <dbReference type="NCBI Taxonomy" id="2109337"/>
    <lineage>
        <taxon>Bacteria</taxon>
        <taxon>Bacillati</taxon>
        <taxon>Actinomycetota</taxon>
        <taxon>Actinomycetes</taxon>
        <taxon>Micrococcales</taxon>
        <taxon>Microbacteriaceae</taxon>
        <taxon>Amnibacterium</taxon>
    </lineage>
</organism>
<evidence type="ECO:0000313" key="3">
    <source>
        <dbReference type="Proteomes" id="UP001597347"/>
    </source>
</evidence>
<dbReference type="RefSeq" id="WP_377934049.1">
    <property type="nucleotide sequence ID" value="NZ_JBHUEA010000011.1"/>
</dbReference>